<feature type="transmembrane region" description="Helical" evidence="6">
    <location>
        <begin position="25"/>
        <end position="51"/>
    </location>
</feature>
<accession>A0A840XQB3</accession>
<dbReference type="Pfam" id="PF01545">
    <property type="entry name" value="Cation_efflux"/>
    <property type="match status" value="1"/>
</dbReference>
<proteinExistence type="predicted"/>
<dbReference type="InterPro" id="IPR058533">
    <property type="entry name" value="Cation_efflux_TM"/>
</dbReference>
<dbReference type="EMBL" id="JACIJE010000005">
    <property type="protein sequence ID" value="MBB5690106.1"/>
    <property type="molecule type" value="Genomic_DNA"/>
</dbReference>
<evidence type="ECO:0000256" key="2">
    <source>
        <dbReference type="ARBA" id="ARBA00022692"/>
    </source>
</evidence>
<evidence type="ECO:0000259" key="7">
    <source>
        <dbReference type="Pfam" id="PF01545"/>
    </source>
</evidence>
<feature type="transmembrane region" description="Helical" evidence="6">
    <location>
        <begin position="177"/>
        <end position="195"/>
    </location>
</feature>
<feature type="transmembrane region" description="Helical" evidence="6">
    <location>
        <begin position="88"/>
        <end position="108"/>
    </location>
</feature>
<dbReference type="AlphaFoldDB" id="A0A840XQB3"/>
<keyword evidence="3" id="KW-0813">Transport</keyword>
<dbReference type="Gene3D" id="1.20.1510.10">
    <property type="entry name" value="Cation efflux protein transmembrane domain"/>
    <property type="match status" value="1"/>
</dbReference>
<feature type="transmembrane region" description="Helical" evidence="6">
    <location>
        <begin position="114"/>
        <end position="136"/>
    </location>
</feature>
<name>A0A840XQB3_9PROT</name>
<dbReference type="PANTHER" id="PTHR11562">
    <property type="entry name" value="CATION EFFLUX PROTEIN/ ZINC TRANSPORTER"/>
    <property type="match status" value="1"/>
</dbReference>
<feature type="transmembrane region" description="Helical" evidence="6">
    <location>
        <begin position="156"/>
        <end position="171"/>
    </location>
</feature>
<keyword evidence="3" id="KW-0406">Ion transport</keyword>
<reference evidence="8 9" key="1">
    <citation type="submission" date="2020-08" db="EMBL/GenBank/DDBJ databases">
        <title>Genomic Encyclopedia of Type Strains, Phase IV (KMG-IV): sequencing the most valuable type-strain genomes for metagenomic binning, comparative biology and taxonomic classification.</title>
        <authorList>
            <person name="Goeker M."/>
        </authorList>
    </citation>
    <scope>NUCLEOTIDE SEQUENCE [LARGE SCALE GENOMIC DNA]</scope>
    <source>
        <strain evidence="8 9">DSM 25895</strain>
    </source>
</reference>
<sequence length="216" mass="22558">MPHDACCGHDHGRTFDGDDPGFRRALILVIALNAVMFLVEFLGGAIAGSLALQADSLDFAMDAATYGLSLAVIGMAPVVRARAALLKAATLGAIAAWVLAAAVWRVFVAGVPEPITMGAIAIAAFAANLASVLLLWRWREGDANVRSVWLCSRNDAWGNLLVVAAAAGVFGTRWPDLIVAAGMAGLFLNTSLGTARRALRELRAPQPGAISPRSIT</sequence>
<dbReference type="GO" id="GO:0005385">
    <property type="term" value="F:zinc ion transmembrane transporter activity"/>
    <property type="evidence" value="ECO:0007669"/>
    <property type="project" value="TreeGrafter"/>
</dbReference>
<keyword evidence="4 6" id="KW-1133">Transmembrane helix</keyword>
<keyword evidence="3" id="KW-0862">Zinc</keyword>
<evidence type="ECO:0000313" key="9">
    <source>
        <dbReference type="Proteomes" id="UP000562254"/>
    </source>
</evidence>
<dbReference type="InterPro" id="IPR027469">
    <property type="entry name" value="Cation_efflux_TMD_sf"/>
</dbReference>
<feature type="transmembrane region" description="Helical" evidence="6">
    <location>
        <begin position="63"/>
        <end position="81"/>
    </location>
</feature>
<protein>
    <submittedName>
        <fullName evidence="8">Co/Zn/Cd efflux system component</fullName>
    </submittedName>
</protein>
<dbReference type="Proteomes" id="UP000562254">
    <property type="component" value="Unassembled WGS sequence"/>
</dbReference>
<dbReference type="PANTHER" id="PTHR11562:SF17">
    <property type="entry name" value="RE54080P-RELATED"/>
    <property type="match status" value="1"/>
</dbReference>
<evidence type="ECO:0000256" key="3">
    <source>
        <dbReference type="ARBA" id="ARBA00022906"/>
    </source>
</evidence>
<evidence type="ECO:0000256" key="1">
    <source>
        <dbReference type="ARBA" id="ARBA00004141"/>
    </source>
</evidence>
<evidence type="ECO:0000313" key="8">
    <source>
        <dbReference type="EMBL" id="MBB5690106.1"/>
    </source>
</evidence>
<dbReference type="SUPFAM" id="SSF161111">
    <property type="entry name" value="Cation efflux protein transmembrane domain-like"/>
    <property type="match status" value="1"/>
</dbReference>
<keyword evidence="9" id="KW-1185">Reference proteome</keyword>
<organism evidence="8 9">
    <name type="scientific">Neoroseomonas alkaliterrae</name>
    <dbReference type="NCBI Taxonomy" id="1452450"/>
    <lineage>
        <taxon>Bacteria</taxon>
        <taxon>Pseudomonadati</taxon>
        <taxon>Pseudomonadota</taxon>
        <taxon>Alphaproteobacteria</taxon>
        <taxon>Acetobacterales</taxon>
        <taxon>Acetobacteraceae</taxon>
        <taxon>Neoroseomonas</taxon>
    </lineage>
</organism>
<evidence type="ECO:0000256" key="5">
    <source>
        <dbReference type="ARBA" id="ARBA00023136"/>
    </source>
</evidence>
<dbReference type="InterPro" id="IPR050681">
    <property type="entry name" value="CDF/SLC30A"/>
</dbReference>
<keyword evidence="3" id="KW-0864">Zinc transport</keyword>
<keyword evidence="5 6" id="KW-0472">Membrane</keyword>
<dbReference type="GO" id="GO:0005886">
    <property type="term" value="C:plasma membrane"/>
    <property type="evidence" value="ECO:0007669"/>
    <property type="project" value="TreeGrafter"/>
</dbReference>
<feature type="domain" description="Cation efflux protein transmembrane" evidence="7">
    <location>
        <begin position="83"/>
        <end position="202"/>
    </location>
</feature>
<comment type="subcellular location">
    <subcellularLocation>
        <location evidence="1">Membrane</location>
        <topology evidence="1">Multi-pass membrane protein</topology>
    </subcellularLocation>
</comment>
<dbReference type="RefSeq" id="WP_184484551.1">
    <property type="nucleotide sequence ID" value="NZ_JAAEDJ010000045.1"/>
</dbReference>
<evidence type="ECO:0000256" key="6">
    <source>
        <dbReference type="SAM" id="Phobius"/>
    </source>
</evidence>
<keyword evidence="2 6" id="KW-0812">Transmembrane</keyword>
<comment type="caution">
    <text evidence="8">The sequence shown here is derived from an EMBL/GenBank/DDBJ whole genome shotgun (WGS) entry which is preliminary data.</text>
</comment>
<evidence type="ECO:0000256" key="4">
    <source>
        <dbReference type="ARBA" id="ARBA00022989"/>
    </source>
</evidence>
<gene>
    <name evidence="8" type="ORF">FHS88_002232</name>
</gene>